<dbReference type="SMART" id="SM00100">
    <property type="entry name" value="cNMP"/>
    <property type="match status" value="1"/>
</dbReference>
<evidence type="ECO:0000313" key="4">
    <source>
        <dbReference type="Proteomes" id="UP000410492"/>
    </source>
</evidence>
<sequence>MIITVVLVWAVNSDLYSLWQNNSYLAATSKRISEHFANHGHDCTLEDIAEDYDVQFIPGTSKWAKVRRFFVRLKVVSEISKFYTHHLRSFGAISKERKRQLKYYPHTIHPFSTGRVVWALIMIVVILYELLCLPFHYLLFDFTPNIHPFVSNIVWQSIRLFFNSFLLINIVINALTGYYDEPMQKVVLDLRLILINYLKKTFILDMLTALPVYWEIFFNVSKGTLALSLWLAFFRFLLVIPFNRYSKLVADYYNIEHYNYMTTLVVFYTVIFWHIMCCAIGFIRTNILHYCPSTQLFDINTKQRTYSGITDDPEYRVWVRYFNALHHKSLLLYNSGYGKELPQSELEIVLIYSVWYGSSLFCIYILAMIMEINTGRTSSAHKYDEMEKQLREYMRHKQLPTYMRSRILTYYEFKFQKRYFRENEILATISEQLRQEMNMHACRKLVENVIFFRNLPLNLLVRIISCLRIEVFLVNDVIIRANTPGASMYFISTGTVAIYTKSGKEVCHLEDGAHFGEIALLIKDTFRIASVIAVEVSEIYRLDQKDFVKAINPYPDLLANIQHIAEERMEVSSMLDEYNRREMATKRGTYVG</sequence>
<dbReference type="Gene3D" id="2.60.120.10">
    <property type="entry name" value="Jelly Rolls"/>
    <property type="match status" value="1"/>
</dbReference>
<feature type="domain" description="Cyclic nucleotide-binding" evidence="2">
    <location>
        <begin position="451"/>
        <end position="557"/>
    </location>
</feature>
<feature type="transmembrane region" description="Helical" evidence="1">
    <location>
        <begin position="349"/>
        <end position="369"/>
    </location>
</feature>
<dbReference type="AlphaFoldDB" id="A0A653CPM9"/>
<dbReference type="PANTHER" id="PTHR45689">
    <property type="entry name" value="I[[H]] CHANNEL, ISOFORM E"/>
    <property type="match status" value="1"/>
</dbReference>
<feature type="transmembrane region" description="Helical" evidence="1">
    <location>
        <begin position="160"/>
        <end position="180"/>
    </location>
</feature>
<protein>
    <recommendedName>
        <fullName evidence="2">Cyclic nucleotide-binding domain-containing protein</fullName>
    </recommendedName>
</protein>
<feature type="transmembrane region" description="Helical" evidence="1">
    <location>
        <begin position="201"/>
        <end position="218"/>
    </location>
</feature>
<dbReference type="SUPFAM" id="SSF81324">
    <property type="entry name" value="Voltage-gated potassium channels"/>
    <property type="match status" value="1"/>
</dbReference>
<dbReference type="GO" id="GO:0003254">
    <property type="term" value="P:regulation of membrane depolarization"/>
    <property type="evidence" value="ECO:0007669"/>
    <property type="project" value="TreeGrafter"/>
</dbReference>
<organism evidence="3 4">
    <name type="scientific">Callosobruchus maculatus</name>
    <name type="common">Southern cowpea weevil</name>
    <name type="synonym">Pulse bruchid</name>
    <dbReference type="NCBI Taxonomy" id="64391"/>
    <lineage>
        <taxon>Eukaryota</taxon>
        <taxon>Metazoa</taxon>
        <taxon>Ecdysozoa</taxon>
        <taxon>Arthropoda</taxon>
        <taxon>Hexapoda</taxon>
        <taxon>Insecta</taxon>
        <taxon>Pterygota</taxon>
        <taxon>Neoptera</taxon>
        <taxon>Endopterygota</taxon>
        <taxon>Coleoptera</taxon>
        <taxon>Polyphaga</taxon>
        <taxon>Cucujiformia</taxon>
        <taxon>Chrysomeloidea</taxon>
        <taxon>Chrysomelidae</taxon>
        <taxon>Bruchinae</taxon>
        <taxon>Bruchini</taxon>
        <taxon>Callosobruchus</taxon>
    </lineage>
</organism>
<dbReference type="SUPFAM" id="SSF51206">
    <property type="entry name" value="cAMP-binding domain-like"/>
    <property type="match status" value="1"/>
</dbReference>
<dbReference type="GO" id="GO:0098855">
    <property type="term" value="C:HCN channel complex"/>
    <property type="evidence" value="ECO:0007669"/>
    <property type="project" value="TreeGrafter"/>
</dbReference>
<dbReference type="Gene3D" id="1.10.287.630">
    <property type="entry name" value="Helix hairpin bin"/>
    <property type="match status" value="1"/>
</dbReference>
<keyword evidence="1" id="KW-0472">Membrane</keyword>
<evidence type="ECO:0000259" key="2">
    <source>
        <dbReference type="PROSITE" id="PS50042"/>
    </source>
</evidence>
<feature type="transmembrane region" description="Helical" evidence="1">
    <location>
        <begin position="116"/>
        <end position="140"/>
    </location>
</feature>
<proteinExistence type="predicted"/>
<dbReference type="InterPro" id="IPR000595">
    <property type="entry name" value="cNMP-bd_dom"/>
</dbReference>
<gene>
    <name evidence="3" type="ORF">CALMAC_LOCUS10833</name>
</gene>
<evidence type="ECO:0000313" key="3">
    <source>
        <dbReference type="EMBL" id="VEN49870.1"/>
    </source>
</evidence>
<name>A0A653CPM9_CALMS</name>
<dbReference type="CDD" id="cd00038">
    <property type="entry name" value="CAP_ED"/>
    <property type="match status" value="1"/>
</dbReference>
<feature type="transmembrane region" description="Helical" evidence="1">
    <location>
        <begin position="224"/>
        <end position="243"/>
    </location>
</feature>
<dbReference type="Gene3D" id="1.10.287.70">
    <property type="match status" value="1"/>
</dbReference>
<feature type="transmembrane region" description="Helical" evidence="1">
    <location>
        <begin position="264"/>
        <end position="283"/>
    </location>
</feature>
<dbReference type="Proteomes" id="UP000410492">
    <property type="component" value="Unassembled WGS sequence"/>
</dbReference>
<dbReference type="PANTHER" id="PTHR45689:SF14">
    <property type="entry name" value="CYCLIC NUCLEOTIDE-GATED CATION CHANNEL SUBUNIT A-LIKE PROTEIN"/>
    <property type="match status" value="1"/>
</dbReference>
<keyword evidence="1" id="KW-1133">Transmembrane helix</keyword>
<dbReference type="PROSITE" id="PS50042">
    <property type="entry name" value="CNMP_BINDING_3"/>
    <property type="match status" value="1"/>
</dbReference>
<evidence type="ECO:0000256" key="1">
    <source>
        <dbReference type="SAM" id="Phobius"/>
    </source>
</evidence>
<keyword evidence="4" id="KW-1185">Reference proteome</keyword>
<keyword evidence="1" id="KW-0812">Transmembrane</keyword>
<accession>A0A653CPM9</accession>
<dbReference type="GO" id="GO:0005249">
    <property type="term" value="F:voltage-gated potassium channel activity"/>
    <property type="evidence" value="ECO:0007669"/>
    <property type="project" value="TreeGrafter"/>
</dbReference>
<dbReference type="InterPro" id="IPR051413">
    <property type="entry name" value="K/Na_HCN_channel"/>
</dbReference>
<dbReference type="EMBL" id="CAACVG010008453">
    <property type="protein sequence ID" value="VEN49870.1"/>
    <property type="molecule type" value="Genomic_DNA"/>
</dbReference>
<reference evidence="3 4" key="1">
    <citation type="submission" date="2019-01" db="EMBL/GenBank/DDBJ databases">
        <authorList>
            <person name="Sayadi A."/>
        </authorList>
    </citation>
    <scope>NUCLEOTIDE SEQUENCE [LARGE SCALE GENOMIC DNA]</scope>
</reference>
<dbReference type="Pfam" id="PF00027">
    <property type="entry name" value="cNMP_binding"/>
    <property type="match status" value="1"/>
</dbReference>
<dbReference type="InterPro" id="IPR014710">
    <property type="entry name" value="RmlC-like_jellyroll"/>
</dbReference>
<dbReference type="InterPro" id="IPR018490">
    <property type="entry name" value="cNMP-bd_dom_sf"/>
</dbReference>
<dbReference type="OrthoDB" id="2021138at2759"/>
<dbReference type="GO" id="GO:0035725">
    <property type="term" value="P:sodium ion transmembrane transport"/>
    <property type="evidence" value="ECO:0007669"/>
    <property type="project" value="TreeGrafter"/>
</dbReference>